<evidence type="ECO:0000256" key="1">
    <source>
        <dbReference type="SAM" id="SignalP"/>
    </source>
</evidence>
<evidence type="ECO:0000313" key="2">
    <source>
        <dbReference type="EMBL" id="ODB97290.1"/>
    </source>
</evidence>
<accession>A0A1E2URF9</accession>
<dbReference type="Gene3D" id="3.40.190.10">
    <property type="entry name" value="Periplasmic binding protein-like II"/>
    <property type="match status" value="2"/>
</dbReference>
<sequence length="309" mass="35622">MKIKSHSVILLLLLLSGIMAIHTAQAQSDPYDRDTAFIGIMSRLFYATHSTDTRIATEMTFIEFMKNIDKACEFTNFDDPINVVTQMRKDNLDAILANPVDYLKIEHQIDEDYHYSLLFGDRLKQRVILLVRKSDNINSLSQLANKTLAFPYGHHLGKMFLDMSLLEKNLPQTTDHFSEIQNIESLNDAIINLFFNKVDSALVTDVAFELAQELNPQIRHAVIPLITSEPMIQIVIGINKRVPSSFKQRVDQMASNLDQYPRTLHLLSMFKSKRVIKISAFELEMIRKMVLKYESLLNKQRKKIDDAFE</sequence>
<dbReference type="OrthoDB" id="5566781at2"/>
<dbReference type="RefSeq" id="WP_069005063.1">
    <property type="nucleotide sequence ID" value="NZ_LVJX01000007.1"/>
</dbReference>
<protein>
    <recommendedName>
        <fullName evidence="4">Solute-binding protein family 3/N-terminal domain-containing protein</fullName>
    </recommendedName>
</protein>
<feature type="chain" id="PRO_5009119121" description="Solute-binding protein family 3/N-terminal domain-containing protein" evidence="1">
    <location>
        <begin position="27"/>
        <end position="309"/>
    </location>
</feature>
<dbReference type="EMBL" id="LVJZ01000003">
    <property type="protein sequence ID" value="ODB97290.1"/>
    <property type="molecule type" value="Genomic_DNA"/>
</dbReference>
<keyword evidence="1" id="KW-0732">Signal</keyword>
<dbReference type="Pfam" id="PF12974">
    <property type="entry name" value="Phosphonate-bd"/>
    <property type="match status" value="1"/>
</dbReference>
<evidence type="ECO:0008006" key="4">
    <source>
        <dbReference type="Google" id="ProtNLM"/>
    </source>
</evidence>
<gene>
    <name evidence="2" type="ORF">A3196_11280</name>
</gene>
<proteinExistence type="predicted"/>
<dbReference type="AlphaFoldDB" id="A0A1E2URF9"/>
<dbReference type="SUPFAM" id="SSF53850">
    <property type="entry name" value="Periplasmic binding protein-like II"/>
    <property type="match status" value="1"/>
</dbReference>
<dbReference type="STRING" id="1818881.A3196_11280"/>
<reference evidence="2 3" key="1">
    <citation type="submission" date="2016-03" db="EMBL/GenBank/DDBJ databases">
        <title>Chemosynthetic sulphur-oxidizing symbionts of marine invertebrate animals are capable of nitrogen fixation.</title>
        <authorList>
            <person name="Petersen J.M."/>
            <person name="Kemper A."/>
            <person name="Gruber-Vodicka H."/>
            <person name="Cardini U."/>
            <person name="Geest Mvander."/>
            <person name="Kleiner M."/>
            <person name="Bulgheresi S."/>
            <person name="Fussmann M."/>
            <person name="Herbold C."/>
            <person name="Seah B.K.B."/>
            <person name="Antony C.Paul."/>
            <person name="Liu D."/>
            <person name="Belitz A."/>
            <person name="Weber M."/>
        </authorList>
    </citation>
    <scope>NUCLEOTIDE SEQUENCE [LARGE SCALE GENOMIC DNA]</scope>
    <source>
        <strain evidence="2">G_D</strain>
    </source>
</reference>
<organism evidence="2 3">
    <name type="scientific">Candidatus Thiodiazotropha endoloripes</name>
    <dbReference type="NCBI Taxonomy" id="1818881"/>
    <lineage>
        <taxon>Bacteria</taxon>
        <taxon>Pseudomonadati</taxon>
        <taxon>Pseudomonadota</taxon>
        <taxon>Gammaproteobacteria</taxon>
        <taxon>Chromatiales</taxon>
        <taxon>Sedimenticolaceae</taxon>
        <taxon>Candidatus Thiodiazotropha</taxon>
    </lineage>
</organism>
<feature type="signal peptide" evidence="1">
    <location>
        <begin position="1"/>
        <end position="26"/>
    </location>
</feature>
<evidence type="ECO:0000313" key="3">
    <source>
        <dbReference type="Proteomes" id="UP000094849"/>
    </source>
</evidence>
<dbReference type="Proteomes" id="UP000094849">
    <property type="component" value="Unassembled WGS sequence"/>
</dbReference>
<keyword evidence="3" id="KW-1185">Reference proteome</keyword>
<name>A0A1E2URF9_9GAMM</name>
<comment type="caution">
    <text evidence="2">The sequence shown here is derived from an EMBL/GenBank/DDBJ whole genome shotgun (WGS) entry which is preliminary data.</text>
</comment>